<dbReference type="SUPFAM" id="SSF56672">
    <property type="entry name" value="DNA/RNA polymerases"/>
    <property type="match status" value="1"/>
</dbReference>
<comment type="caution">
    <text evidence="2">The sequence shown here is derived from an EMBL/GenBank/DDBJ whole genome shotgun (WGS) entry which is preliminary data.</text>
</comment>
<dbReference type="PROSITE" id="PS50878">
    <property type="entry name" value="RT_POL"/>
    <property type="match status" value="1"/>
</dbReference>
<dbReference type="Pfam" id="PF00078">
    <property type="entry name" value="RVT_1"/>
    <property type="match status" value="1"/>
</dbReference>
<gene>
    <name evidence="2" type="ORF">EZS28_042541</name>
</gene>
<evidence type="ECO:0000259" key="1">
    <source>
        <dbReference type="PROSITE" id="PS50878"/>
    </source>
</evidence>
<protein>
    <recommendedName>
        <fullName evidence="1">Reverse transcriptase domain-containing protein</fullName>
    </recommendedName>
</protein>
<dbReference type="EMBL" id="SNRW01024873">
    <property type="protein sequence ID" value="KAA6361933.1"/>
    <property type="molecule type" value="Genomic_DNA"/>
</dbReference>
<dbReference type="PANTHER" id="PTHR33050">
    <property type="entry name" value="REVERSE TRANSCRIPTASE DOMAIN-CONTAINING PROTEIN"/>
    <property type="match status" value="1"/>
</dbReference>
<dbReference type="AlphaFoldDB" id="A0A5J4TVI7"/>
<feature type="domain" description="Reverse transcriptase" evidence="1">
    <location>
        <begin position="1"/>
        <end position="83"/>
    </location>
</feature>
<dbReference type="InterPro" id="IPR052055">
    <property type="entry name" value="Hepadnavirus_pol/RT"/>
</dbReference>
<name>A0A5J4TVI7_9EUKA</name>
<evidence type="ECO:0000313" key="3">
    <source>
        <dbReference type="Proteomes" id="UP000324800"/>
    </source>
</evidence>
<accession>A0A5J4TVI7</accession>
<dbReference type="PANTHER" id="PTHR33050:SF7">
    <property type="entry name" value="RIBONUCLEASE H"/>
    <property type="match status" value="1"/>
</dbReference>
<evidence type="ECO:0000313" key="2">
    <source>
        <dbReference type="EMBL" id="KAA6361933.1"/>
    </source>
</evidence>
<organism evidence="2 3">
    <name type="scientific">Streblomastix strix</name>
    <dbReference type="NCBI Taxonomy" id="222440"/>
    <lineage>
        <taxon>Eukaryota</taxon>
        <taxon>Metamonada</taxon>
        <taxon>Preaxostyla</taxon>
        <taxon>Oxymonadida</taxon>
        <taxon>Streblomastigidae</taxon>
        <taxon>Streblomastix</taxon>
    </lineage>
</organism>
<proteinExistence type="predicted"/>
<reference evidence="2 3" key="1">
    <citation type="submission" date="2019-03" db="EMBL/GenBank/DDBJ databases">
        <title>Single cell metagenomics reveals metabolic interactions within the superorganism composed of flagellate Streblomastix strix and complex community of Bacteroidetes bacteria on its surface.</title>
        <authorList>
            <person name="Treitli S.C."/>
            <person name="Kolisko M."/>
            <person name="Husnik F."/>
            <person name="Keeling P."/>
            <person name="Hampl V."/>
        </authorList>
    </citation>
    <scope>NUCLEOTIDE SEQUENCE [LARGE SCALE GENOMIC DNA]</scope>
    <source>
        <strain evidence="2">ST1C</strain>
    </source>
</reference>
<dbReference type="InterPro" id="IPR000477">
    <property type="entry name" value="RT_dom"/>
</dbReference>
<dbReference type="Gene3D" id="3.30.70.270">
    <property type="match status" value="1"/>
</dbReference>
<dbReference type="Proteomes" id="UP000324800">
    <property type="component" value="Unassembled WGS sequence"/>
</dbReference>
<dbReference type="InterPro" id="IPR043128">
    <property type="entry name" value="Rev_trsase/Diguanyl_cyclase"/>
</dbReference>
<dbReference type="OrthoDB" id="420169at2759"/>
<dbReference type="InterPro" id="IPR043502">
    <property type="entry name" value="DNA/RNA_pol_sf"/>
</dbReference>
<sequence>MPFEISIAPRTFAKTIQVTIDRVRSKSPVRIVNHADDILFLMQDQQKLEKEIEWIVQEFKKYGWVINENKSRLKPDQQFVSLR</sequence>